<evidence type="ECO:0000256" key="11">
    <source>
        <dbReference type="ARBA" id="ARBA00022840"/>
    </source>
</evidence>
<evidence type="ECO:0000256" key="2">
    <source>
        <dbReference type="ARBA" id="ARBA00007913"/>
    </source>
</evidence>
<dbReference type="EMBL" id="LSYV01000008">
    <property type="protein sequence ID" value="KXZ53505.1"/>
    <property type="molecule type" value="Genomic_DNA"/>
</dbReference>
<feature type="compositionally biased region" description="Low complexity" evidence="14">
    <location>
        <begin position="1131"/>
        <end position="1140"/>
    </location>
</feature>
<dbReference type="InterPro" id="IPR046439">
    <property type="entry name" value="ZF_RZ_dom"/>
</dbReference>
<keyword evidence="4" id="KW-0479">Metal-binding</keyword>
<organism evidence="16 17">
    <name type="scientific">Gonium pectorale</name>
    <name type="common">Green alga</name>
    <dbReference type="NCBI Taxonomy" id="33097"/>
    <lineage>
        <taxon>Eukaryota</taxon>
        <taxon>Viridiplantae</taxon>
        <taxon>Chlorophyta</taxon>
        <taxon>core chlorophytes</taxon>
        <taxon>Chlorophyceae</taxon>
        <taxon>CS clade</taxon>
        <taxon>Chlamydomonadales</taxon>
        <taxon>Volvocaceae</taxon>
        <taxon>Gonium</taxon>
    </lineage>
</organism>
<evidence type="ECO:0000256" key="10">
    <source>
        <dbReference type="ARBA" id="ARBA00022833"/>
    </source>
</evidence>
<evidence type="ECO:0000256" key="4">
    <source>
        <dbReference type="ARBA" id="ARBA00022723"/>
    </source>
</evidence>
<evidence type="ECO:0000259" key="15">
    <source>
        <dbReference type="PROSITE" id="PS51981"/>
    </source>
</evidence>
<feature type="coiled-coil region" evidence="13">
    <location>
        <begin position="2561"/>
        <end position="2588"/>
    </location>
</feature>
<keyword evidence="10" id="KW-0862">Zinc</keyword>
<evidence type="ECO:0000256" key="3">
    <source>
        <dbReference type="ARBA" id="ARBA00022490"/>
    </source>
</evidence>
<dbReference type="SUPFAM" id="SSF52540">
    <property type="entry name" value="P-loop containing nucleoside triphosphate hydrolases"/>
    <property type="match status" value="1"/>
</dbReference>
<dbReference type="Proteomes" id="UP000075714">
    <property type="component" value="Unassembled WGS sequence"/>
</dbReference>
<feature type="region of interest" description="Disordered" evidence="14">
    <location>
        <begin position="1116"/>
        <end position="1140"/>
    </location>
</feature>
<feature type="compositionally biased region" description="Low complexity" evidence="14">
    <location>
        <begin position="1025"/>
        <end position="1036"/>
    </location>
</feature>
<feature type="compositionally biased region" description="Basic and acidic residues" evidence="14">
    <location>
        <begin position="1118"/>
        <end position="1130"/>
    </location>
</feature>
<gene>
    <name evidence="16" type="ORF">GPECTOR_7g955</name>
</gene>
<dbReference type="CDD" id="cd18808">
    <property type="entry name" value="SF1_C_Upf1"/>
    <property type="match status" value="1"/>
</dbReference>
<evidence type="ECO:0000256" key="13">
    <source>
        <dbReference type="SAM" id="Coils"/>
    </source>
</evidence>
<dbReference type="Pfam" id="PF26600">
    <property type="entry name" value="zf-CHCC_shd"/>
    <property type="match status" value="1"/>
</dbReference>
<feature type="compositionally biased region" description="Gly residues" evidence="14">
    <location>
        <begin position="1564"/>
        <end position="1573"/>
    </location>
</feature>
<evidence type="ECO:0000256" key="7">
    <source>
        <dbReference type="ARBA" id="ARBA00022771"/>
    </source>
</evidence>
<reference evidence="17" key="1">
    <citation type="journal article" date="2016" name="Nat. Commun.">
        <title>The Gonium pectorale genome demonstrates co-option of cell cycle regulation during the evolution of multicellularity.</title>
        <authorList>
            <person name="Hanschen E.R."/>
            <person name="Marriage T.N."/>
            <person name="Ferris P.J."/>
            <person name="Hamaji T."/>
            <person name="Toyoda A."/>
            <person name="Fujiyama A."/>
            <person name="Neme R."/>
            <person name="Noguchi H."/>
            <person name="Minakuchi Y."/>
            <person name="Suzuki M."/>
            <person name="Kawai-Toyooka H."/>
            <person name="Smith D.R."/>
            <person name="Sparks H."/>
            <person name="Anderson J."/>
            <person name="Bakaric R."/>
            <person name="Luria V."/>
            <person name="Karger A."/>
            <person name="Kirschner M.W."/>
            <person name="Durand P.M."/>
            <person name="Michod R.E."/>
            <person name="Nozaki H."/>
            <person name="Olson B.J."/>
        </authorList>
    </citation>
    <scope>NUCLEOTIDE SEQUENCE [LARGE SCALE GENOMIC DNA]</scope>
    <source>
        <strain evidence="17">NIES-2863</strain>
    </source>
</reference>
<dbReference type="GO" id="GO:0005524">
    <property type="term" value="F:ATP binding"/>
    <property type="evidence" value="ECO:0007669"/>
    <property type="project" value="UniProtKB-KW"/>
</dbReference>
<evidence type="ECO:0000256" key="8">
    <source>
        <dbReference type="ARBA" id="ARBA00022801"/>
    </source>
</evidence>
<keyword evidence="7" id="KW-0863">Zinc-finger</keyword>
<dbReference type="InterPro" id="IPR047187">
    <property type="entry name" value="SF1_C_Upf1"/>
</dbReference>
<keyword evidence="9" id="KW-0347">Helicase</keyword>
<dbReference type="GO" id="GO:0005737">
    <property type="term" value="C:cytoplasm"/>
    <property type="evidence" value="ECO:0007669"/>
    <property type="project" value="UniProtKB-SubCell"/>
</dbReference>
<dbReference type="GO" id="GO:0002376">
    <property type="term" value="P:immune system process"/>
    <property type="evidence" value="ECO:0007669"/>
    <property type="project" value="UniProtKB-KW"/>
</dbReference>
<feature type="compositionally biased region" description="Gly residues" evidence="14">
    <location>
        <begin position="1051"/>
        <end position="1062"/>
    </location>
</feature>
<protein>
    <recommendedName>
        <fullName evidence="15">RZ-type domain-containing protein</fullName>
    </recommendedName>
</protein>
<evidence type="ECO:0000256" key="12">
    <source>
        <dbReference type="ARBA" id="ARBA00022859"/>
    </source>
</evidence>
<feature type="compositionally biased region" description="Acidic residues" evidence="14">
    <location>
        <begin position="986"/>
        <end position="1006"/>
    </location>
</feature>
<keyword evidence="5" id="KW-0677">Repeat</keyword>
<dbReference type="Pfam" id="PF13087">
    <property type="entry name" value="AAA_12"/>
    <property type="match status" value="2"/>
</dbReference>
<feature type="coiled-coil region" evidence="13">
    <location>
        <begin position="1233"/>
        <end position="1260"/>
    </location>
</feature>
<dbReference type="InterPro" id="IPR058254">
    <property type="entry name" value="zf-CHCC_shd"/>
</dbReference>
<feature type="region of interest" description="Disordered" evidence="14">
    <location>
        <begin position="1541"/>
        <end position="1580"/>
    </location>
</feature>
<feature type="region of interest" description="Disordered" evidence="14">
    <location>
        <begin position="869"/>
        <end position="916"/>
    </location>
</feature>
<comment type="caution">
    <text evidence="16">The sequence shown here is derived from an EMBL/GenBank/DDBJ whole genome shotgun (WGS) entry which is preliminary data.</text>
</comment>
<evidence type="ECO:0000256" key="14">
    <source>
        <dbReference type="SAM" id="MobiDB-lite"/>
    </source>
</evidence>
<evidence type="ECO:0000256" key="5">
    <source>
        <dbReference type="ARBA" id="ARBA00022737"/>
    </source>
</evidence>
<evidence type="ECO:0000313" key="16">
    <source>
        <dbReference type="EMBL" id="KXZ53505.1"/>
    </source>
</evidence>
<name>A0A150GUG6_GONPE</name>
<feature type="compositionally biased region" description="Basic and acidic residues" evidence="14">
    <location>
        <begin position="883"/>
        <end position="895"/>
    </location>
</feature>
<evidence type="ECO:0000313" key="17">
    <source>
        <dbReference type="Proteomes" id="UP000075714"/>
    </source>
</evidence>
<dbReference type="CDD" id="cd06008">
    <property type="entry name" value="NF-X1-zinc-finger"/>
    <property type="match status" value="2"/>
</dbReference>
<keyword evidence="8" id="KW-0378">Hydrolase</keyword>
<feature type="compositionally biased region" description="Low complexity" evidence="14">
    <location>
        <begin position="2344"/>
        <end position="2355"/>
    </location>
</feature>
<evidence type="ECO:0000256" key="1">
    <source>
        <dbReference type="ARBA" id="ARBA00004496"/>
    </source>
</evidence>
<dbReference type="OrthoDB" id="2015322at2759"/>
<keyword evidence="13" id="KW-0175">Coiled coil</keyword>
<feature type="region of interest" description="Disordered" evidence="14">
    <location>
        <begin position="1491"/>
        <end position="1513"/>
    </location>
</feature>
<keyword evidence="17" id="KW-1185">Reference proteome</keyword>
<feature type="compositionally biased region" description="Low complexity" evidence="14">
    <location>
        <begin position="897"/>
        <end position="907"/>
    </location>
</feature>
<feature type="compositionally biased region" description="Low complexity" evidence="14">
    <location>
        <begin position="1171"/>
        <end position="1189"/>
    </location>
</feature>
<dbReference type="GO" id="GO:0043139">
    <property type="term" value="F:5'-3' DNA helicase activity"/>
    <property type="evidence" value="ECO:0007669"/>
    <property type="project" value="TreeGrafter"/>
</dbReference>
<feature type="coiled-coil region" evidence="13">
    <location>
        <begin position="2203"/>
        <end position="2230"/>
    </location>
</feature>
<dbReference type="Pfam" id="PF13086">
    <property type="entry name" value="AAA_11"/>
    <property type="match status" value="2"/>
</dbReference>
<sequence length="2673" mass="282661">MLQVFTARVVPLLRLLTHEAIRDSLRNHWVNPLYDSVLHQLDFAALADVYGKLLVGGMAVAFEPAAAATAAAAAAGGDRRQLRWSPAGPLDLLEPPALLLNELLERFQRPEQREILTRGQQQQSAAGGAAAARSLTTRAARASAADGAAAASPAERLLEALEGLYEKDMVAVGGGGGSGASAVSGRVQCGSAARGRRLRETLRSIRQQIKQGQSRSLILDEAEAAQRRAAEAAEEAAGRGDRAAAARLRDPRNLPGTMQIAGELRPGGPRHDNDPAHFAQVQLVPTRGELLSREAPCLPSNRPGSMPHLVSEPHRARLETVFRLLRHGVVAPLASAVCGLLQLGGLAALQQRERELEAKQRRRGGGTAGQAAAAAAHRLTLEGGTQLFVFRRVKFEGLEVTRYDGVVVRVCPSINRPPASAAGSRQAVAKWWERNKRLSHGTLVCFWWEPPGTAGAVATGGGAAGSARGPLVEPRLVVGVVAQRDPKLLSGEAAGGRPLVGLRLISAADYEQLLGAWLDSAAGSGCEVVLVQEHNSFFAYEPVLRALQSMSVIPLARHIVPGCEEPRSPTQTGSRAAAALLGFSRSQQPPPQPHAPELPELPAYLADSPVVDLRHIADRERVMQLPAQERSRVLRVLASVDLSRPVGHFSLPELLAATTLDAAQAGALRAVLSQEVAVVQGPPGTGKTYLGVVLTKALLRNTRNANALLGRARHYGASQGGPQDTPLPDWVADIMAADDGGVARAAAPAGAPRPDIGPVLAVCFTNHALDSFLEGLLDGRVTESIVRVGGNSKSERLGPYNLKALQERAAGPRVGPLYRRADELAARAERLNVQLRGLSSGLQSRPLTWEELAPLLRVRHPRLHESFQRGIRRWNRSPQDQEQQDKAEAERERRSKSSSAAAAAAGRKGSGLAGGVGGAGGMLIPDGEDGDGGWMQVMSTKKARRVQELISQDWLRGSPEQDWRHGRLAGQAGAARRDSGTGLIGSDDDTRGDDDDDDPEDEEYNEEDENFFALLGAGGVPAPTPLLQPGGLLAQQRPNAGGWDRGQPLGRAGGAGGAGGAGVAAPEPGGAVPQRAVAGPGEGGAPLTPQQAAANAAIQRMRLAAEQAEAAALAAEQEAARRRAQQRDAADAGPAAGEEPVAAAARRLAEMGLDEGPAGGGHRQGRGRGGQQEQQQQRRGQAGRDAGEAAPPEVAALGLRRRPLEELFACGDVWSMSGPERQLLHTSLQRLRYMHLLAAVREVQTEYDEVQRELQAEYDQAALATLQCARVVGMTTSGVARMQRLVAALKPRVLLVEEAAEVYEAHVLVCLSRSVEHLVLIGDHQQLRPKPNVYELQAESGRGLDLDVSLFERLVRQNGFPVATLEEQRRMRPPISRLIRETIYPALRDHPRVAAYPPLRGLSHPLFFIDHDHPEGGAGGEDRSKYNLWEAEYVVALAQHMLMQGYAPEDVVILVTYAGQLYKVREALGRVNLRVVISDRDREQLDVAGMVAEDEDEEGGEGDEDVPDGGGGGRVTVAVVQPGTSAAVDAAAAAAAAAGDAAAGGPAAERSRMRRSGDGWAAAGRGGGGGGGRAQALPAGSRVVSMREGIRVATVDNYQGEEATVILLSTVRNSPEGHIGFLRMRNRVNVMLSRARHGMVVLGHAPSLRAGAARFGVPMWGQVLDMMDADGCVGPCAKARGRVKCVNHGTEIEIPEPGDFQRLAGDGGCQLPCNQAMPCGHTCPRRCHADDRAHAHVLCSKPCQRLLSPCGHACERTCGERCGRCNRPVTERYQLECGHEGPLGVPCWKRHEAGALLCSAPVEVHLPACGHSVTVPCCEAEEVRSGRRPCSVPVAARMPACGHVLQVPCGERAAREADPLGCTATCGALLAGCGHRCGGKCGGCIRRVLHGATQELITGFLETRPAALRDAWQRRITTLAVAAAAPGGAAAVSVTAWLRFLEDGPAGADNRAAFAAFLEDRLKPPAADAPGRYAAHHARCLERCRKTLVCGHECGAACHGAAPCGPCGRSCWISCDHHKCARRCGDPCVPCAERCVWRCEHRGQCGAPCGAPCDRLPCDVRCSRNLACGHRCPGLCGEACPPAKYCIAPDCLGHRDERVRDQVVDQVMLRTFSELTPSDVDEDPLVVLPCGHAFLTSTLDGMLELEGFYRRDPATGSWLHPLPLADRQPKRACPTCRQPINGVRRYGRPINQASLELVQRKHMHTWAAKLAAAEARLRQLEQALAATAEGGPAGGGGGRPAAAQTGLEKRLRFAAERAGGDPFRLAQGALDPVWEMQAAAMGVVQAFWEVCDAYTSPPKQRVYKAALATLQRAQEEADADADALRDALAAGTAGAGEEAAAAAAAAADAGSRPGASGSGGRPPGGRPAAARLLVAQMDLDNLRPDTTQLCRAWVGELGCARVHVVAAAAGVAHAVKLLRQLMAARGRGRLGGPAPQRVRQAGMALQFQATQLLTRGLETCSHFLASRQPAWRSAAVAGSSFNGAFALSAAAMRVGLAQVELIRAAQTGDSPGAGAAVELPGVDPRELRTMREAAMEQIRAEGEAARELYHGPSGFGVQGRENTHYAAIEELLEQLEKLNQTTDIADVLMALSAVATREYGGGADAMAWLSGHLYSCPNGHLYTIGECGGAMQASTCPECGAVIGGGGHQLAGGNTRASQALAQLQALAQQERR</sequence>
<dbReference type="InterPro" id="IPR041679">
    <property type="entry name" value="DNA2/NAM7-like_C"/>
</dbReference>
<dbReference type="InterPro" id="IPR041677">
    <property type="entry name" value="DNA2/NAM7_AAA_11"/>
</dbReference>
<dbReference type="GO" id="GO:0008270">
    <property type="term" value="F:zinc ion binding"/>
    <property type="evidence" value="ECO:0007669"/>
    <property type="project" value="UniProtKB-KW"/>
</dbReference>
<evidence type="ECO:0000256" key="9">
    <source>
        <dbReference type="ARBA" id="ARBA00022806"/>
    </source>
</evidence>
<dbReference type="PROSITE" id="PS51981">
    <property type="entry name" value="ZF_RZ"/>
    <property type="match status" value="1"/>
</dbReference>
<comment type="subcellular location">
    <subcellularLocation>
        <location evidence="1">Cytoplasm</location>
    </subcellularLocation>
</comment>
<keyword evidence="12" id="KW-0391">Immunity</keyword>
<dbReference type="Pfam" id="PF20173">
    <property type="entry name" value="ZnF_RZ-type"/>
    <property type="match status" value="1"/>
</dbReference>
<dbReference type="SMART" id="SM00438">
    <property type="entry name" value="ZnF_NFX"/>
    <property type="match status" value="6"/>
</dbReference>
<evidence type="ECO:0000256" key="6">
    <source>
        <dbReference type="ARBA" id="ARBA00022741"/>
    </source>
</evidence>
<dbReference type="PANTHER" id="PTHR43788:SF8">
    <property type="entry name" value="DNA-BINDING PROTEIN SMUBP-2"/>
    <property type="match status" value="1"/>
</dbReference>
<comment type="similarity">
    <text evidence="2">Belongs to the DNA2/NAM7 helicase family.</text>
</comment>
<dbReference type="InterPro" id="IPR027417">
    <property type="entry name" value="P-loop_NTPase"/>
</dbReference>
<dbReference type="PANTHER" id="PTHR43788">
    <property type="entry name" value="DNA2/NAM7 HELICASE FAMILY MEMBER"/>
    <property type="match status" value="1"/>
</dbReference>
<proteinExistence type="inferred from homology"/>
<dbReference type="GO" id="GO:0005634">
    <property type="term" value="C:nucleus"/>
    <property type="evidence" value="ECO:0007669"/>
    <property type="project" value="InterPro"/>
</dbReference>
<dbReference type="InterPro" id="IPR050534">
    <property type="entry name" value="Coronavir_polyprotein_1ab"/>
</dbReference>
<feature type="region of interest" description="Disordered" evidence="14">
    <location>
        <begin position="957"/>
        <end position="1006"/>
    </location>
</feature>
<feature type="compositionally biased region" description="Gly residues" evidence="14">
    <location>
        <begin position="1157"/>
        <end position="1170"/>
    </location>
</feature>
<dbReference type="InterPro" id="IPR000967">
    <property type="entry name" value="Znf_NFX1"/>
</dbReference>
<accession>A0A150GUG6</accession>
<feature type="region of interest" description="Disordered" evidence="14">
    <location>
        <begin position="1153"/>
        <end position="1189"/>
    </location>
</feature>
<feature type="compositionally biased region" description="Acidic residues" evidence="14">
    <location>
        <begin position="1492"/>
        <end position="1507"/>
    </location>
</feature>
<dbReference type="Gene3D" id="3.40.50.300">
    <property type="entry name" value="P-loop containing nucleotide triphosphate hydrolases"/>
    <property type="match status" value="3"/>
</dbReference>
<feature type="region of interest" description="Disordered" evidence="14">
    <location>
        <begin position="1021"/>
        <end position="1093"/>
    </location>
</feature>
<keyword evidence="11" id="KW-0067">ATP-binding</keyword>
<feature type="domain" description="RZ-type" evidence="15">
    <location>
        <begin position="2591"/>
        <end position="2666"/>
    </location>
</feature>
<feature type="region of interest" description="Disordered" evidence="14">
    <location>
        <begin position="2344"/>
        <end position="2367"/>
    </location>
</feature>
<keyword evidence="3" id="KW-0963">Cytoplasm</keyword>
<keyword evidence="6" id="KW-0547">Nucleotide-binding</keyword>
<dbReference type="GO" id="GO:0016787">
    <property type="term" value="F:hydrolase activity"/>
    <property type="evidence" value="ECO:0007669"/>
    <property type="project" value="UniProtKB-KW"/>
</dbReference>